<keyword evidence="3" id="KW-1185">Reference proteome</keyword>
<keyword evidence="1" id="KW-0472">Membrane</keyword>
<evidence type="ECO:0000313" key="3">
    <source>
        <dbReference type="Proteomes" id="UP001481872"/>
    </source>
</evidence>
<dbReference type="Pfam" id="PF03729">
    <property type="entry name" value="DUF308"/>
    <property type="match status" value="2"/>
</dbReference>
<dbReference type="Proteomes" id="UP001481872">
    <property type="component" value="Unassembled WGS sequence"/>
</dbReference>
<organism evidence="2 3">
    <name type="scientific">Aedoeadaptatus acetigenes</name>
    <dbReference type="NCBI Taxonomy" id="2981723"/>
    <lineage>
        <taxon>Bacteria</taxon>
        <taxon>Bacillati</taxon>
        <taxon>Bacillota</taxon>
        <taxon>Tissierellia</taxon>
        <taxon>Tissierellales</taxon>
        <taxon>Peptoniphilaceae</taxon>
        <taxon>Aedoeadaptatus</taxon>
    </lineage>
</organism>
<feature type="transmembrane region" description="Helical" evidence="1">
    <location>
        <begin position="12"/>
        <end position="29"/>
    </location>
</feature>
<comment type="caution">
    <text evidence="2">The sequence shown here is derived from an EMBL/GenBank/DDBJ whole genome shotgun (WGS) entry which is preliminary data.</text>
</comment>
<dbReference type="InterPro" id="IPR005325">
    <property type="entry name" value="DUF308_memb"/>
</dbReference>
<dbReference type="PANTHER" id="PTHR34989">
    <property type="entry name" value="PROTEIN HDED"/>
    <property type="match status" value="1"/>
</dbReference>
<proteinExistence type="predicted"/>
<gene>
    <name evidence="2" type="ORF">AAA081_03045</name>
</gene>
<keyword evidence="1" id="KW-0812">Transmembrane</keyword>
<feature type="transmembrane region" description="Helical" evidence="1">
    <location>
        <begin position="123"/>
        <end position="142"/>
    </location>
</feature>
<reference evidence="2 3" key="1">
    <citation type="submission" date="2024-04" db="EMBL/GenBank/DDBJ databases">
        <title>Human intestinal bacterial collection.</title>
        <authorList>
            <person name="Pauvert C."/>
            <person name="Hitch T.C.A."/>
            <person name="Clavel T."/>
        </authorList>
    </citation>
    <scope>NUCLEOTIDE SEQUENCE [LARGE SCALE GENOMIC DNA]</scope>
    <source>
        <strain evidence="2 3">CLA-SR-H026</strain>
    </source>
</reference>
<sequence>MKRLKKVRQMYTLFSVGLIFLGAMLLIWPNMAADVFFKIIGVLLVLFGIVKLVGYFSPDSMELAFQFDFAMGIASALLGLVMLFRTNQLLDIVVIAIGLFMILDALLRVQTALDARRMGIRRWRMLLIMALLTAACGVLLFMKPTQATGALVMLVGLNLMIDGLLNLFVVQCTVSTFRR</sequence>
<accession>A0ABV1J510</accession>
<dbReference type="InterPro" id="IPR052712">
    <property type="entry name" value="Acid_resist_chaperone_HdeD"/>
</dbReference>
<dbReference type="PANTHER" id="PTHR34989:SF1">
    <property type="entry name" value="PROTEIN HDED"/>
    <property type="match status" value="1"/>
</dbReference>
<dbReference type="RefSeq" id="WP_148473471.1">
    <property type="nucleotide sequence ID" value="NZ_JAOQJD010000009.1"/>
</dbReference>
<feature type="transmembrane region" description="Helical" evidence="1">
    <location>
        <begin position="90"/>
        <end position="111"/>
    </location>
</feature>
<dbReference type="EMBL" id="JBBNPS010000005">
    <property type="protein sequence ID" value="MEQ3353279.1"/>
    <property type="molecule type" value="Genomic_DNA"/>
</dbReference>
<evidence type="ECO:0000313" key="2">
    <source>
        <dbReference type="EMBL" id="MEQ3353279.1"/>
    </source>
</evidence>
<protein>
    <submittedName>
        <fullName evidence="2">DUF308 domain-containing protein</fullName>
    </submittedName>
</protein>
<name>A0ABV1J510_9FIRM</name>
<feature type="transmembrane region" description="Helical" evidence="1">
    <location>
        <begin position="35"/>
        <end position="56"/>
    </location>
</feature>
<feature type="transmembrane region" description="Helical" evidence="1">
    <location>
        <begin position="63"/>
        <end position="84"/>
    </location>
</feature>
<keyword evidence="1" id="KW-1133">Transmembrane helix</keyword>
<evidence type="ECO:0000256" key="1">
    <source>
        <dbReference type="SAM" id="Phobius"/>
    </source>
</evidence>
<feature type="transmembrane region" description="Helical" evidence="1">
    <location>
        <begin position="148"/>
        <end position="170"/>
    </location>
</feature>